<evidence type="ECO:0000256" key="1">
    <source>
        <dbReference type="ARBA" id="ARBA00004141"/>
    </source>
</evidence>
<keyword evidence="3 6" id="KW-1133">Transmembrane helix</keyword>
<protein>
    <submittedName>
        <fullName evidence="8">Voltage-dependent calcium channel gamma-5 subunit-like</fullName>
    </submittedName>
</protein>
<proteinExistence type="predicted"/>
<feature type="transmembrane region" description="Helical" evidence="6">
    <location>
        <begin position="185"/>
        <end position="211"/>
    </location>
</feature>
<name>A0ABM1TNE4_LIMPO</name>
<sequence length="327" mass="37101">MPQFSVHLLRVLTPLTAVMSLVAQGIVLCSNAWIHSEELMPNPFYNGTGDKEFLSKFTVSGLWSLCYNDPGVNNVRCIYIDYFPKEEYRPDPNDSTMAIPYAMTRAATYIFISCITLLIGEMLCFCGHVIRRRRILTFAAGVAFILSGLLVLMGVVIFISSFKAEVGSKLQPKSSFKGPMFKYRYGYTFALAIASILMCELSGTFAVFLYIQWYKIDSKKCTERLKYEDFLHSAEDHIPCRRHPRGRSSSRTRDMSREASPCPSTSRERSNTNPGIPLSESMRDLAYYNFPPFSRDSTCYTVSTTVDINREGSRDIVLETLRRTTPV</sequence>
<dbReference type="GeneID" id="106472311"/>
<dbReference type="Pfam" id="PF13903">
    <property type="entry name" value="Claudin_2"/>
    <property type="match status" value="1"/>
</dbReference>
<feature type="compositionally biased region" description="Basic residues" evidence="5">
    <location>
        <begin position="241"/>
        <end position="250"/>
    </location>
</feature>
<feature type="transmembrane region" description="Helical" evidence="6">
    <location>
        <begin position="12"/>
        <end position="34"/>
    </location>
</feature>
<dbReference type="PANTHER" id="PTHR12107:SF0">
    <property type="entry name" value="STARGAZIN (MAMMALIAN CALCIUM CHANNEL) HOMOLOG"/>
    <property type="match status" value="1"/>
</dbReference>
<keyword evidence="4 6" id="KW-0472">Membrane</keyword>
<accession>A0ABM1TNE4</accession>
<evidence type="ECO:0000256" key="4">
    <source>
        <dbReference type="ARBA" id="ARBA00023136"/>
    </source>
</evidence>
<comment type="subcellular location">
    <subcellularLocation>
        <location evidence="1">Membrane</location>
        <topology evidence="1">Multi-pass membrane protein</topology>
    </subcellularLocation>
</comment>
<evidence type="ECO:0000313" key="7">
    <source>
        <dbReference type="Proteomes" id="UP000694941"/>
    </source>
</evidence>
<dbReference type="PANTHER" id="PTHR12107">
    <property type="entry name" value="VOLTAGE-DEPENDENT CALCIUM CHANNEL GAMMA SUBUNIT"/>
    <property type="match status" value="1"/>
</dbReference>
<reference evidence="8" key="1">
    <citation type="submission" date="2025-08" db="UniProtKB">
        <authorList>
            <consortium name="RefSeq"/>
        </authorList>
    </citation>
    <scope>IDENTIFICATION</scope>
    <source>
        <tissue evidence="8">Muscle</tissue>
    </source>
</reference>
<dbReference type="Proteomes" id="UP000694941">
    <property type="component" value="Unplaced"/>
</dbReference>
<feature type="region of interest" description="Disordered" evidence="5">
    <location>
        <begin position="241"/>
        <end position="278"/>
    </location>
</feature>
<dbReference type="RefSeq" id="XP_022257400.1">
    <property type="nucleotide sequence ID" value="XM_022401692.1"/>
</dbReference>
<keyword evidence="7" id="KW-1185">Reference proteome</keyword>
<feature type="transmembrane region" description="Helical" evidence="6">
    <location>
        <begin position="106"/>
        <end position="126"/>
    </location>
</feature>
<dbReference type="InterPro" id="IPR051072">
    <property type="entry name" value="CACNG_subunit"/>
</dbReference>
<keyword evidence="2 6" id="KW-0812">Transmembrane</keyword>
<dbReference type="Gene3D" id="1.20.140.150">
    <property type="match status" value="1"/>
</dbReference>
<evidence type="ECO:0000256" key="5">
    <source>
        <dbReference type="SAM" id="MobiDB-lite"/>
    </source>
</evidence>
<dbReference type="InterPro" id="IPR004031">
    <property type="entry name" value="PMP22/EMP/MP20/Claudin"/>
</dbReference>
<organism evidence="7 8">
    <name type="scientific">Limulus polyphemus</name>
    <name type="common">Atlantic horseshoe crab</name>
    <dbReference type="NCBI Taxonomy" id="6850"/>
    <lineage>
        <taxon>Eukaryota</taxon>
        <taxon>Metazoa</taxon>
        <taxon>Ecdysozoa</taxon>
        <taxon>Arthropoda</taxon>
        <taxon>Chelicerata</taxon>
        <taxon>Merostomata</taxon>
        <taxon>Xiphosura</taxon>
        <taxon>Limulidae</taxon>
        <taxon>Limulus</taxon>
    </lineage>
</organism>
<feature type="transmembrane region" description="Helical" evidence="6">
    <location>
        <begin position="138"/>
        <end position="162"/>
    </location>
</feature>
<evidence type="ECO:0000313" key="8">
    <source>
        <dbReference type="RefSeq" id="XP_022257400.1"/>
    </source>
</evidence>
<evidence type="ECO:0000256" key="3">
    <source>
        <dbReference type="ARBA" id="ARBA00022989"/>
    </source>
</evidence>
<gene>
    <name evidence="8" type="primary">LOC106472311</name>
</gene>
<evidence type="ECO:0000256" key="2">
    <source>
        <dbReference type="ARBA" id="ARBA00022692"/>
    </source>
</evidence>
<evidence type="ECO:0000256" key="6">
    <source>
        <dbReference type="SAM" id="Phobius"/>
    </source>
</evidence>